<gene>
    <name evidence="3" type="ORF">F443_02058</name>
</gene>
<evidence type="ECO:0000313" key="3">
    <source>
        <dbReference type="EMBL" id="ETI55237.1"/>
    </source>
</evidence>
<dbReference type="HOGENOM" id="CLU_961290_0_0_1"/>
<comment type="caution">
    <text evidence="3">The sequence shown here is derived from an EMBL/GenBank/DDBJ whole genome shotgun (WGS) entry which is preliminary data.</text>
</comment>
<dbReference type="eggNOG" id="ENOG502QY4N">
    <property type="taxonomic scope" value="Eukaryota"/>
</dbReference>
<dbReference type="Proteomes" id="UP000018721">
    <property type="component" value="Unassembled WGS sequence"/>
</dbReference>
<dbReference type="PANTHER" id="PTHR15073:SF1">
    <property type="entry name" value="RETICULOCYTE-BINDING PROTEIN HOMOLOG 2A"/>
    <property type="match status" value="1"/>
</dbReference>
<evidence type="ECO:0000256" key="1">
    <source>
        <dbReference type="ARBA" id="ARBA00023054"/>
    </source>
</evidence>
<name>V9FXT3_PHYNI</name>
<organism evidence="3 4">
    <name type="scientific">Phytophthora nicotianae P1569</name>
    <dbReference type="NCBI Taxonomy" id="1317065"/>
    <lineage>
        <taxon>Eukaryota</taxon>
        <taxon>Sar</taxon>
        <taxon>Stramenopiles</taxon>
        <taxon>Oomycota</taxon>
        <taxon>Peronosporomycetes</taxon>
        <taxon>Peronosporales</taxon>
        <taxon>Peronosporaceae</taxon>
        <taxon>Phytophthora</taxon>
    </lineage>
</organism>
<keyword evidence="4" id="KW-1185">Reference proteome</keyword>
<feature type="region of interest" description="Disordered" evidence="2">
    <location>
        <begin position="269"/>
        <end position="290"/>
    </location>
</feature>
<dbReference type="AlphaFoldDB" id="V9FXT3"/>
<proteinExistence type="predicted"/>
<dbReference type="InterPro" id="IPR051483">
    <property type="entry name" value="MAP7_domain-containing"/>
</dbReference>
<sequence>MLASRMLGERKSERQVLGYVPSLRREGPLTMQDLRRFEQDRYILQVRQDIIDEQQQNAQGLPSDKWKSIEVEAFQVNRTKKAVQKDSELDKPLTETENALKFGLFCMTLMYFRGLSLLKKQKTVWSVSAAKRSAEPPKSAERLRMDKEKRNVELRTRKAAFYDEKARIGQARKQKFHEQKLAAYRKRLVDENRKVKRERGQQPSTSSACIVATWAKSQGKSGCCVDERSTLNALWIMRLQSRCSEPTVVVLAASQPKTSVWSWPSSFHRSEQRRRLPKRRSTGRATEWSA</sequence>
<dbReference type="PANTHER" id="PTHR15073">
    <property type="entry name" value="MICROTUBULE-ASSOCIATED PROTEIN"/>
    <property type="match status" value="1"/>
</dbReference>
<keyword evidence="1" id="KW-0175">Coiled coil</keyword>
<accession>V9FXT3</accession>
<evidence type="ECO:0000256" key="2">
    <source>
        <dbReference type="SAM" id="MobiDB-lite"/>
    </source>
</evidence>
<evidence type="ECO:0000313" key="4">
    <source>
        <dbReference type="Proteomes" id="UP000018721"/>
    </source>
</evidence>
<reference evidence="3 4" key="1">
    <citation type="submission" date="2013-11" db="EMBL/GenBank/DDBJ databases">
        <title>The Genome Sequence of Phytophthora parasitica P1569.</title>
        <authorList>
            <consortium name="The Broad Institute Genomics Platform"/>
            <person name="Russ C."/>
            <person name="Tyler B."/>
            <person name="Panabieres F."/>
            <person name="Shan W."/>
            <person name="Tripathy S."/>
            <person name="Grunwald N."/>
            <person name="Machado M."/>
            <person name="Johnson C.S."/>
            <person name="Arredondo F."/>
            <person name="Hong C."/>
            <person name="Coffey M."/>
            <person name="Young S.K."/>
            <person name="Zeng Q."/>
            <person name="Gargeya S."/>
            <person name="Fitzgerald M."/>
            <person name="Abouelleil A."/>
            <person name="Alvarado L."/>
            <person name="Chapman S.B."/>
            <person name="Gainer-Dewar J."/>
            <person name="Goldberg J."/>
            <person name="Griggs A."/>
            <person name="Gujja S."/>
            <person name="Hansen M."/>
            <person name="Howarth C."/>
            <person name="Imamovic A."/>
            <person name="Ireland A."/>
            <person name="Larimer J."/>
            <person name="McCowan C."/>
            <person name="Murphy C."/>
            <person name="Pearson M."/>
            <person name="Poon T.W."/>
            <person name="Priest M."/>
            <person name="Roberts A."/>
            <person name="Saif S."/>
            <person name="Shea T."/>
            <person name="Sykes S."/>
            <person name="Wortman J."/>
            <person name="Nusbaum C."/>
            <person name="Birren B."/>
        </authorList>
    </citation>
    <scope>NUCLEOTIDE SEQUENCE [LARGE SCALE GENOMIC DNA]</scope>
    <source>
        <strain evidence="3 4">P1569</strain>
    </source>
</reference>
<protein>
    <submittedName>
        <fullName evidence="3">Uncharacterized protein</fullName>
    </submittedName>
</protein>
<dbReference type="EMBL" id="ANIZ01000343">
    <property type="protein sequence ID" value="ETI55237.1"/>
    <property type="molecule type" value="Genomic_DNA"/>
</dbReference>